<evidence type="ECO:0000256" key="6">
    <source>
        <dbReference type="ARBA" id="ARBA00022617"/>
    </source>
</evidence>
<dbReference type="Gene3D" id="1.10.630.10">
    <property type="entry name" value="Cytochrome P450"/>
    <property type="match status" value="1"/>
</dbReference>
<keyword evidence="9 11" id="KW-0408">Iron</keyword>
<feature type="binding site" description="axial binding residue" evidence="11">
    <location>
        <position position="241"/>
    </location>
    <ligand>
        <name>heme</name>
        <dbReference type="ChEBI" id="CHEBI:30413"/>
    </ligand>
    <ligandPart>
        <name>Fe</name>
        <dbReference type="ChEBI" id="CHEBI:18248"/>
    </ligandPart>
</feature>
<reference evidence="13" key="2">
    <citation type="journal article" date="2015" name="Gigascience">
        <title>Reconstructing a comprehensive transcriptome assembly of a white-pupal translocated strain of the pest fruit fly Bactrocera cucurbitae.</title>
        <authorList>
            <person name="Sim S.B."/>
            <person name="Calla B."/>
            <person name="Hall B."/>
            <person name="DeRego T."/>
            <person name="Geib S.M."/>
        </authorList>
    </citation>
    <scope>NUCLEOTIDE SEQUENCE</scope>
</reference>
<dbReference type="PANTHER" id="PTHR24291:SF203">
    <property type="entry name" value="CYTOCHROME P450 4D1-RELATED"/>
    <property type="match status" value="1"/>
</dbReference>
<sequence length="301" mass="34517">MYDLKYYFDFIFRCTSKAKEAKRALAVINDFAEQVILQRRNELMHAPKEQQVLEADNQQTAGSKRRKTLLDILLNSTIDGQSLSNVDVLEEVQSFIFAGHDTLSSALMFFFYCIATNREWERKCYEEIRSVFGTEIDAISVSRELLNRLHYVDLCIKESLRMYPPVALIGRKALEETKINDHIIPAGANIGFSPLIFGRLSEVYDDPNTFKPERFEEVACENSAKLNPYTFTSFSAGPRSCLGQKYAMLQMKVTVVYILLSFNMEYAGDATQELKLSNEVTMRTKDPLMFTVRPRDVKSVN</sequence>
<comment type="subcellular location">
    <subcellularLocation>
        <location evidence="4">Endoplasmic reticulum membrane</location>
        <topology evidence="4">Peripheral membrane protein</topology>
    </subcellularLocation>
    <subcellularLocation>
        <location evidence="3">Microsome membrane</location>
        <topology evidence="3">Peripheral membrane protein</topology>
    </subcellularLocation>
</comment>
<keyword evidence="10 12" id="KW-0503">Monooxygenase</keyword>
<dbReference type="AlphaFoldDB" id="A0A0A1X3E9"/>
<dbReference type="Pfam" id="PF00067">
    <property type="entry name" value="p450"/>
    <property type="match status" value="1"/>
</dbReference>
<gene>
    <name evidence="13" type="primary">Cyp4d1_2</name>
    <name evidence="13" type="ORF">g.29587</name>
</gene>
<evidence type="ECO:0000256" key="2">
    <source>
        <dbReference type="ARBA" id="ARBA00003690"/>
    </source>
</evidence>
<evidence type="ECO:0000256" key="11">
    <source>
        <dbReference type="PIRSR" id="PIRSR602403-1"/>
    </source>
</evidence>
<evidence type="ECO:0000256" key="10">
    <source>
        <dbReference type="ARBA" id="ARBA00023033"/>
    </source>
</evidence>
<keyword evidence="8 12" id="KW-0560">Oxidoreductase</keyword>
<dbReference type="EMBL" id="GBXI01009089">
    <property type="protein sequence ID" value="JAD05203.1"/>
    <property type="molecule type" value="Transcribed_RNA"/>
</dbReference>
<dbReference type="GO" id="GO:0005789">
    <property type="term" value="C:endoplasmic reticulum membrane"/>
    <property type="evidence" value="ECO:0007669"/>
    <property type="project" value="UniProtKB-SubCell"/>
</dbReference>
<evidence type="ECO:0000256" key="9">
    <source>
        <dbReference type="ARBA" id="ARBA00023004"/>
    </source>
</evidence>
<dbReference type="SUPFAM" id="SSF48264">
    <property type="entry name" value="Cytochrome P450"/>
    <property type="match status" value="1"/>
</dbReference>
<proteinExistence type="inferred from homology"/>
<comment type="function">
    <text evidence="2">May be involved in the metabolism of insect hormones and in the breakdown of synthetic insecticides.</text>
</comment>
<comment type="cofactor">
    <cofactor evidence="1 11">
        <name>heme</name>
        <dbReference type="ChEBI" id="CHEBI:30413"/>
    </cofactor>
</comment>
<evidence type="ECO:0000256" key="3">
    <source>
        <dbReference type="ARBA" id="ARBA00004174"/>
    </source>
</evidence>
<evidence type="ECO:0000256" key="7">
    <source>
        <dbReference type="ARBA" id="ARBA00022723"/>
    </source>
</evidence>
<dbReference type="InterPro" id="IPR017972">
    <property type="entry name" value="Cyt_P450_CS"/>
</dbReference>
<dbReference type="InterPro" id="IPR050196">
    <property type="entry name" value="Cytochrome_P450_Monoox"/>
</dbReference>
<dbReference type="PRINTS" id="PR00465">
    <property type="entry name" value="EP450IV"/>
</dbReference>
<evidence type="ECO:0000256" key="8">
    <source>
        <dbReference type="ARBA" id="ARBA00023002"/>
    </source>
</evidence>
<dbReference type="InterPro" id="IPR002403">
    <property type="entry name" value="Cyt_P450_E_grp-IV"/>
</dbReference>
<dbReference type="InterPro" id="IPR036396">
    <property type="entry name" value="Cyt_P450_sf"/>
</dbReference>
<keyword evidence="7 11" id="KW-0479">Metal-binding</keyword>
<dbReference type="GO" id="GO:0005506">
    <property type="term" value="F:iron ion binding"/>
    <property type="evidence" value="ECO:0007669"/>
    <property type="project" value="InterPro"/>
</dbReference>
<evidence type="ECO:0000256" key="1">
    <source>
        <dbReference type="ARBA" id="ARBA00001971"/>
    </source>
</evidence>
<evidence type="ECO:0000256" key="5">
    <source>
        <dbReference type="ARBA" id="ARBA00010617"/>
    </source>
</evidence>
<protein>
    <submittedName>
        <fullName evidence="13">Cytochrome P450 4d1</fullName>
    </submittedName>
</protein>
<keyword evidence="6 11" id="KW-0349">Heme</keyword>
<dbReference type="InterPro" id="IPR001128">
    <property type="entry name" value="Cyt_P450"/>
</dbReference>
<evidence type="ECO:0000256" key="4">
    <source>
        <dbReference type="ARBA" id="ARBA00004406"/>
    </source>
</evidence>
<dbReference type="PROSITE" id="PS00086">
    <property type="entry name" value="CYTOCHROME_P450"/>
    <property type="match status" value="1"/>
</dbReference>
<dbReference type="PANTHER" id="PTHR24291">
    <property type="entry name" value="CYTOCHROME P450 FAMILY 4"/>
    <property type="match status" value="1"/>
</dbReference>
<comment type="similarity">
    <text evidence="5 12">Belongs to the cytochrome P450 family.</text>
</comment>
<evidence type="ECO:0000256" key="12">
    <source>
        <dbReference type="RuleBase" id="RU000461"/>
    </source>
</evidence>
<dbReference type="GO" id="GO:0004497">
    <property type="term" value="F:monooxygenase activity"/>
    <property type="evidence" value="ECO:0007669"/>
    <property type="project" value="UniProtKB-KW"/>
</dbReference>
<accession>A0A0A1X3E9</accession>
<name>A0A0A1X3E9_ZEUCU</name>
<evidence type="ECO:0000313" key="13">
    <source>
        <dbReference type="EMBL" id="JAD05203.1"/>
    </source>
</evidence>
<organism evidence="13">
    <name type="scientific">Zeugodacus cucurbitae</name>
    <name type="common">Melon fruit fly</name>
    <name type="synonym">Bactrocera cucurbitae</name>
    <dbReference type="NCBI Taxonomy" id="28588"/>
    <lineage>
        <taxon>Eukaryota</taxon>
        <taxon>Metazoa</taxon>
        <taxon>Ecdysozoa</taxon>
        <taxon>Arthropoda</taxon>
        <taxon>Hexapoda</taxon>
        <taxon>Insecta</taxon>
        <taxon>Pterygota</taxon>
        <taxon>Neoptera</taxon>
        <taxon>Endopterygota</taxon>
        <taxon>Diptera</taxon>
        <taxon>Brachycera</taxon>
        <taxon>Muscomorpha</taxon>
        <taxon>Tephritoidea</taxon>
        <taxon>Tephritidae</taxon>
        <taxon>Zeugodacus</taxon>
        <taxon>Zeugodacus</taxon>
    </lineage>
</organism>
<reference evidence="13" key="1">
    <citation type="submission" date="2014-11" db="EMBL/GenBank/DDBJ databases">
        <authorList>
            <person name="Geib S."/>
        </authorList>
    </citation>
    <scope>NUCLEOTIDE SEQUENCE</scope>
</reference>
<dbReference type="GO" id="GO:0016705">
    <property type="term" value="F:oxidoreductase activity, acting on paired donors, with incorporation or reduction of molecular oxygen"/>
    <property type="evidence" value="ECO:0007669"/>
    <property type="project" value="InterPro"/>
</dbReference>
<dbReference type="PRINTS" id="PR00385">
    <property type="entry name" value="P450"/>
</dbReference>
<dbReference type="GO" id="GO:0020037">
    <property type="term" value="F:heme binding"/>
    <property type="evidence" value="ECO:0007669"/>
    <property type="project" value="InterPro"/>
</dbReference>